<evidence type="ECO:0000313" key="2">
    <source>
        <dbReference type="EMBL" id="SNX75651.1"/>
    </source>
</evidence>
<dbReference type="InterPro" id="IPR029064">
    <property type="entry name" value="Ribosomal_eL30-like_sf"/>
</dbReference>
<dbReference type="Pfam" id="PF01248">
    <property type="entry name" value="Ribosomal_L7Ae"/>
    <property type="match status" value="1"/>
</dbReference>
<dbReference type="SUPFAM" id="SSF55315">
    <property type="entry name" value="L30e-like"/>
    <property type="match status" value="1"/>
</dbReference>
<keyword evidence="2" id="KW-0689">Ribosomal protein</keyword>
<sequence>MSYEKVSTAKEIVVGTKQTVKAIQNGRVKAVVLAADADPRVTNPVLAAAEEHDVPIQRVDSMQRLGKACGIDVKATAVGIIKEK</sequence>
<keyword evidence="2" id="KW-0687">Ribonucleoprotein</keyword>
<dbReference type="EMBL" id="OAOP01000014">
    <property type="protein sequence ID" value="SNX75651.1"/>
    <property type="molecule type" value="Genomic_DNA"/>
</dbReference>
<reference evidence="2 3" key="1">
    <citation type="submission" date="2017-08" db="EMBL/GenBank/DDBJ databases">
        <authorList>
            <person name="de Groot N.N."/>
        </authorList>
    </citation>
    <scope>NUCLEOTIDE SEQUENCE [LARGE SCALE GENOMIC DNA]</scope>
    <source>
        <strain evidence="2 3">JC228</strain>
    </source>
</reference>
<dbReference type="RefSeq" id="WP_097160711.1">
    <property type="nucleotide sequence ID" value="NZ_JBEPMQ010000018.1"/>
</dbReference>
<feature type="domain" description="Ribosomal protein eL8/eL30/eS12/Gadd45" evidence="1">
    <location>
        <begin position="5"/>
        <end position="83"/>
    </location>
</feature>
<dbReference type="InterPro" id="IPR004038">
    <property type="entry name" value="Ribosomal_eL8/eL30/eS12/Gad45"/>
</dbReference>
<protein>
    <submittedName>
        <fullName evidence="2">Large subunit ribosomal protein L7A</fullName>
    </submittedName>
</protein>
<evidence type="ECO:0000259" key="1">
    <source>
        <dbReference type="Pfam" id="PF01248"/>
    </source>
</evidence>
<dbReference type="GO" id="GO:0005840">
    <property type="term" value="C:ribosome"/>
    <property type="evidence" value="ECO:0007669"/>
    <property type="project" value="UniProtKB-KW"/>
</dbReference>
<keyword evidence="3" id="KW-1185">Reference proteome</keyword>
<name>A0A285D755_9BACI</name>
<proteinExistence type="predicted"/>
<dbReference type="Gene3D" id="3.30.1330.30">
    <property type="match status" value="1"/>
</dbReference>
<gene>
    <name evidence="2" type="ORF">SAMN05877753_11461</name>
</gene>
<evidence type="ECO:0000313" key="3">
    <source>
        <dbReference type="Proteomes" id="UP000219546"/>
    </source>
</evidence>
<dbReference type="NCBIfam" id="NF010125">
    <property type="entry name" value="PRK13602.1"/>
    <property type="match status" value="1"/>
</dbReference>
<dbReference type="AlphaFoldDB" id="A0A285D755"/>
<dbReference type="OrthoDB" id="2353623at2"/>
<dbReference type="Proteomes" id="UP000219546">
    <property type="component" value="Unassembled WGS sequence"/>
</dbReference>
<accession>A0A285D755</accession>
<organism evidence="2 3">
    <name type="scientific">Bacillus oleivorans</name>
    <dbReference type="NCBI Taxonomy" id="1448271"/>
    <lineage>
        <taxon>Bacteria</taxon>
        <taxon>Bacillati</taxon>
        <taxon>Bacillota</taxon>
        <taxon>Bacilli</taxon>
        <taxon>Bacillales</taxon>
        <taxon>Bacillaceae</taxon>
        <taxon>Bacillus</taxon>
    </lineage>
</organism>